<dbReference type="PANTHER" id="PTHR46142">
    <property type="match status" value="1"/>
</dbReference>
<dbReference type="PROSITE" id="PS51819">
    <property type="entry name" value="VOC"/>
    <property type="match status" value="1"/>
</dbReference>
<evidence type="ECO:0000259" key="2">
    <source>
        <dbReference type="PROSITE" id="PS51819"/>
    </source>
</evidence>
<evidence type="ECO:0000313" key="4">
    <source>
        <dbReference type="Proteomes" id="UP001172457"/>
    </source>
</evidence>
<dbReference type="EMBL" id="JARYMX010000002">
    <property type="protein sequence ID" value="KAJ9563512.1"/>
    <property type="molecule type" value="Genomic_DNA"/>
</dbReference>
<dbReference type="Proteomes" id="UP001172457">
    <property type="component" value="Chromosome 2"/>
</dbReference>
<dbReference type="CDD" id="cd07245">
    <property type="entry name" value="VOC_like"/>
    <property type="match status" value="1"/>
</dbReference>
<dbReference type="InterPro" id="IPR004360">
    <property type="entry name" value="Glyas_Fos-R_dOase_dom"/>
</dbReference>
<dbReference type="InterPro" id="IPR037523">
    <property type="entry name" value="VOC_core"/>
</dbReference>
<proteinExistence type="predicted"/>
<feature type="region of interest" description="Disordered" evidence="1">
    <location>
        <begin position="1"/>
        <end position="32"/>
    </location>
</feature>
<comment type="caution">
    <text evidence="3">The sequence shown here is derived from an EMBL/GenBank/DDBJ whole genome shotgun (WGS) entry which is preliminary data.</text>
</comment>
<reference evidence="3" key="1">
    <citation type="submission" date="2023-03" db="EMBL/GenBank/DDBJ databases">
        <title>Chromosome-scale reference genome and RAD-based genetic map of yellow starthistle (Centaurea solstitialis) reveal putative structural variation and QTLs associated with invader traits.</title>
        <authorList>
            <person name="Reatini B."/>
            <person name="Cang F.A."/>
            <person name="Jiang Q."/>
            <person name="Mckibben M.T.W."/>
            <person name="Barker M.S."/>
            <person name="Rieseberg L.H."/>
            <person name="Dlugosch K.M."/>
        </authorList>
    </citation>
    <scope>NUCLEOTIDE SEQUENCE</scope>
    <source>
        <strain evidence="3">CAN-66</strain>
        <tissue evidence="3">Leaf</tissue>
    </source>
</reference>
<gene>
    <name evidence="3" type="ORF">OSB04_008672</name>
</gene>
<evidence type="ECO:0000256" key="1">
    <source>
        <dbReference type="SAM" id="MobiDB-lite"/>
    </source>
</evidence>
<feature type="domain" description="VOC" evidence="2">
    <location>
        <begin position="37"/>
        <end position="200"/>
    </location>
</feature>
<dbReference type="Pfam" id="PF00903">
    <property type="entry name" value="Glyoxalase"/>
    <property type="match status" value="1"/>
</dbReference>
<name>A0AA38WJR5_9ASTR</name>
<dbReference type="Gene3D" id="3.10.180.10">
    <property type="entry name" value="2,3-Dihydroxybiphenyl 1,2-Dioxygenase, domain 1"/>
    <property type="match status" value="2"/>
</dbReference>
<sequence>MEAKHEKENSKMEPKQEKKDGKMEAKDGKDDDLPMMTLNHVSRLCKSVKDSVEFYTKALGFVLIERPPAFDFDGAWLFNYGIGIHLIQAKDEDKLPGDHDGLDPMDNHISFQVFVYFLFSNSNQCSKKLAVTTVVVASRGLSLTLHLRHVMCEDMGAMERKLKEFGIKYMKRTVGGEEDGVIDQLFFNDPDGFMIEICNCENVTLKPKGSIERIKLPYDRHNPPVELGTTAAKAS</sequence>
<dbReference type="SUPFAM" id="SSF54593">
    <property type="entry name" value="Glyoxalase/Bleomycin resistance protein/Dihydroxybiphenyl dioxygenase"/>
    <property type="match status" value="1"/>
</dbReference>
<dbReference type="AlphaFoldDB" id="A0AA38WJR5"/>
<dbReference type="InterPro" id="IPR029068">
    <property type="entry name" value="Glyas_Bleomycin-R_OHBP_Dase"/>
</dbReference>
<organism evidence="3 4">
    <name type="scientific">Centaurea solstitialis</name>
    <name type="common">yellow star-thistle</name>
    <dbReference type="NCBI Taxonomy" id="347529"/>
    <lineage>
        <taxon>Eukaryota</taxon>
        <taxon>Viridiplantae</taxon>
        <taxon>Streptophyta</taxon>
        <taxon>Embryophyta</taxon>
        <taxon>Tracheophyta</taxon>
        <taxon>Spermatophyta</taxon>
        <taxon>Magnoliopsida</taxon>
        <taxon>eudicotyledons</taxon>
        <taxon>Gunneridae</taxon>
        <taxon>Pentapetalae</taxon>
        <taxon>asterids</taxon>
        <taxon>campanulids</taxon>
        <taxon>Asterales</taxon>
        <taxon>Asteraceae</taxon>
        <taxon>Carduoideae</taxon>
        <taxon>Cardueae</taxon>
        <taxon>Centaureinae</taxon>
        <taxon>Centaurea</taxon>
    </lineage>
</organism>
<evidence type="ECO:0000313" key="3">
    <source>
        <dbReference type="EMBL" id="KAJ9563512.1"/>
    </source>
</evidence>
<dbReference type="PANTHER" id="PTHR46142:SF8">
    <property type="entry name" value="EXPRESSED PROTEIN"/>
    <property type="match status" value="1"/>
</dbReference>
<protein>
    <recommendedName>
        <fullName evidence="2">VOC domain-containing protein</fullName>
    </recommendedName>
</protein>
<accession>A0AA38WJR5</accession>
<keyword evidence="4" id="KW-1185">Reference proteome</keyword>